<dbReference type="Gene3D" id="2.30.30.940">
    <property type="match status" value="1"/>
</dbReference>
<dbReference type="GO" id="GO:0009338">
    <property type="term" value="C:exodeoxyribonuclease V complex"/>
    <property type="evidence" value="ECO:0007669"/>
    <property type="project" value="TreeGrafter"/>
</dbReference>
<dbReference type="SMART" id="SM00278">
    <property type="entry name" value="HhH1"/>
    <property type="match status" value="3"/>
</dbReference>
<dbReference type="InterPro" id="IPR029493">
    <property type="entry name" value="RecD2-like_HHH"/>
</dbReference>
<feature type="domain" description="Helix-hairpin-helix DNA-binding motif class 1" evidence="3">
    <location>
        <begin position="168"/>
        <end position="187"/>
    </location>
</feature>
<keyword evidence="5" id="KW-0378">Hydrolase</keyword>
<sequence>MARTADSGPIELPPGFWRDNGRWGANRCGIGAGWSAGRSYRIIPPVTPMEAECLTVLVERITYTNPDNGYSVLRTSCRGHPNGVVVVGNFGVVHPGEELRVYGMWTCHPQFGVQFRAMRYTTLKPATIKGIERYLGSGMIKGIGPVTARRLVAAFGTETLEVIERHPERLTECPGIGKSRAEKITAGWAQQKAVQDVMIFLQGHGISPAYAVRIFRSFGADAVRKVSEDPYILAYEISGIGFKTADKIAAEFGITGTDPRRVRAGLLYLMNQALEDGHVFLPQPELAKQARDIMQFDDDAVVVAAIDTLLQEERLSLRVWQDQRLLYLPHAYQEEQGAAHRLADLLSRRAPISRERLLAALDGAMALEGVSLTDLQAMAVERSLVERFLIITGGPGTGKTTTLRAVVEAHRVLGRQVALASPTGRAAKRLAEVTGHEARTIHRLLEFSPQDKGFRYKPGNPLPCDTLIVDEASMLDMGLFYHLLRALPSGATFVLVGDADQLPSVGPGLVLQQLIASGVVPVVRLETVFRQAETSSIITNAHRINRGQMPILQKPDGKTRTDSYFLEIESPDQGIGLLKNVVASSLPKRFGYDPIADIQVLTPMHRGSLGAAALNTVLQEALNPPSPDKPELKHMHRVFRPGDKVIQLKNNYDLEVFNGDIGLVREVAPEDQELVIAFPQGEKVYQPVDLLDLSLAYAITIHKSQGSEYPAVVLVMTTQHYMMLQRNLLYTGLTRARRTLVLLGTKKAIWLAVSNAKPTVRHTVFGALVAEKMQAILPSEK</sequence>
<dbReference type="InterPro" id="IPR006345">
    <property type="entry name" value="RecD2"/>
</dbReference>
<dbReference type="Gene3D" id="1.10.150.20">
    <property type="entry name" value="5' to 3' exonuclease, C-terminal subdomain"/>
    <property type="match status" value="1"/>
</dbReference>
<proteinExistence type="inferred from homology"/>
<dbReference type="GO" id="GO:0017116">
    <property type="term" value="F:single-stranded DNA helicase activity"/>
    <property type="evidence" value="ECO:0007669"/>
    <property type="project" value="TreeGrafter"/>
</dbReference>
<dbReference type="GO" id="GO:0005524">
    <property type="term" value="F:ATP binding"/>
    <property type="evidence" value="ECO:0007669"/>
    <property type="project" value="UniProtKB-KW"/>
</dbReference>
<dbReference type="NCBIfam" id="TIGR01448">
    <property type="entry name" value="recD_rel"/>
    <property type="match status" value="1"/>
</dbReference>
<name>A0A367ZRI9_9BACT</name>
<dbReference type="EMBL" id="QOQW01000006">
    <property type="protein sequence ID" value="RCK80349.1"/>
    <property type="molecule type" value="Genomic_DNA"/>
</dbReference>
<evidence type="ECO:0000313" key="5">
    <source>
        <dbReference type="EMBL" id="RCK80349.1"/>
    </source>
</evidence>
<dbReference type="SUPFAM" id="SSF52540">
    <property type="entry name" value="P-loop containing nucleoside triphosphate hydrolases"/>
    <property type="match status" value="2"/>
</dbReference>
<dbReference type="InterPro" id="IPR027417">
    <property type="entry name" value="P-loop_NTPase"/>
</dbReference>
<keyword evidence="5" id="KW-0347">Helicase</keyword>
<dbReference type="InterPro" id="IPR041451">
    <property type="entry name" value="RecD2_SH13"/>
</dbReference>
<dbReference type="Gene3D" id="1.10.10.2220">
    <property type="match status" value="1"/>
</dbReference>
<dbReference type="Pfam" id="PF23139">
    <property type="entry name" value="OB_YrrC"/>
    <property type="match status" value="1"/>
</dbReference>
<evidence type="ECO:0000259" key="4">
    <source>
        <dbReference type="SMART" id="SM00382"/>
    </source>
</evidence>
<protein>
    <submittedName>
        <fullName evidence="5">RecD-like DNA helicase YrrC</fullName>
    </submittedName>
</protein>
<dbReference type="Proteomes" id="UP000252355">
    <property type="component" value="Unassembled WGS sequence"/>
</dbReference>
<dbReference type="Pfam" id="PF14490">
    <property type="entry name" value="HHH_RecD2"/>
    <property type="match status" value="1"/>
</dbReference>
<gene>
    <name evidence="5" type="ORF">OZSIB_3095</name>
</gene>
<dbReference type="GO" id="GO:0043139">
    <property type="term" value="F:5'-3' DNA helicase activity"/>
    <property type="evidence" value="ECO:0007669"/>
    <property type="project" value="InterPro"/>
</dbReference>
<evidence type="ECO:0000259" key="3">
    <source>
        <dbReference type="SMART" id="SM00278"/>
    </source>
</evidence>
<dbReference type="CDD" id="cd17933">
    <property type="entry name" value="DEXSc_RecD-like"/>
    <property type="match status" value="1"/>
</dbReference>
<dbReference type="HAMAP" id="MF_01488">
    <property type="entry name" value="RecD2"/>
    <property type="match status" value="1"/>
</dbReference>
<dbReference type="GO" id="GO:0006281">
    <property type="term" value="P:DNA repair"/>
    <property type="evidence" value="ECO:0007669"/>
    <property type="project" value="InterPro"/>
</dbReference>
<dbReference type="InterPro" id="IPR050534">
    <property type="entry name" value="Coronavir_polyprotein_1ab"/>
</dbReference>
<comment type="caution">
    <text evidence="5">The sequence shown here is derived from an EMBL/GenBank/DDBJ whole genome shotgun (WGS) entry which is preliminary data.</text>
</comment>
<dbReference type="SMART" id="SM00382">
    <property type="entry name" value="AAA"/>
    <property type="match status" value="1"/>
</dbReference>
<dbReference type="CDD" id="cd18809">
    <property type="entry name" value="SF1_C_RecD"/>
    <property type="match status" value="1"/>
</dbReference>
<dbReference type="GO" id="GO:0006310">
    <property type="term" value="P:DNA recombination"/>
    <property type="evidence" value="ECO:0007669"/>
    <property type="project" value="InterPro"/>
</dbReference>
<dbReference type="Gene3D" id="3.40.50.300">
    <property type="entry name" value="P-loop containing nucleotide triphosphate hydrolases"/>
    <property type="match status" value="2"/>
</dbReference>
<dbReference type="Pfam" id="PF13245">
    <property type="entry name" value="AAA_19"/>
    <property type="match status" value="1"/>
</dbReference>
<keyword evidence="1" id="KW-0547">Nucleotide-binding</keyword>
<dbReference type="SUPFAM" id="SSF47781">
    <property type="entry name" value="RuvA domain 2-like"/>
    <property type="match status" value="1"/>
</dbReference>
<dbReference type="Pfam" id="PF14520">
    <property type="entry name" value="HHH_5"/>
    <property type="match status" value="1"/>
</dbReference>
<dbReference type="PANTHER" id="PTHR43788:SF6">
    <property type="entry name" value="DNA HELICASE B"/>
    <property type="match status" value="1"/>
</dbReference>
<dbReference type="InterPro" id="IPR010994">
    <property type="entry name" value="RuvA_2-like"/>
</dbReference>
<dbReference type="AlphaFoldDB" id="A0A367ZRI9"/>
<dbReference type="InterPro" id="IPR027785">
    <property type="entry name" value="UvrD-like_helicase_C"/>
</dbReference>
<feature type="domain" description="Helix-hairpin-helix DNA-binding motif class 1" evidence="3">
    <location>
        <begin position="140"/>
        <end position="154"/>
    </location>
</feature>
<dbReference type="PANTHER" id="PTHR43788">
    <property type="entry name" value="DNA2/NAM7 HELICASE FAMILY MEMBER"/>
    <property type="match status" value="1"/>
</dbReference>
<evidence type="ECO:0000256" key="1">
    <source>
        <dbReference type="ARBA" id="ARBA00022741"/>
    </source>
</evidence>
<organism evidence="5 6">
    <name type="scientific">Candidatus Ozemobacter sibiricus</name>
    <dbReference type="NCBI Taxonomy" id="2268124"/>
    <lineage>
        <taxon>Bacteria</taxon>
        <taxon>Candidatus Ozemobacteria</taxon>
        <taxon>Candidatus Ozemobacterales</taxon>
        <taxon>Candidatus Ozemobacteraceae</taxon>
        <taxon>Candidatus Ozemobacter</taxon>
    </lineage>
</organism>
<dbReference type="InterPro" id="IPR003593">
    <property type="entry name" value="AAA+_ATPase"/>
</dbReference>
<dbReference type="Pfam" id="PF13538">
    <property type="entry name" value="UvrD_C_2"/>
    <property type="match status" value="1"/>
</dbReference>
<feature type="domain" description="Helix-hairpin-helix DNA-binding motif class 1" evidence="3">
    <location>
        <begin position="232"/>
        <end position="251"/>
    </location>
</feature>
<evidence type="ECO:0000256" key="2">
    <source>
        <dbReference type="ARBA" id="ARBA00022840"/>
    </source>
</evidence>
<dbReference type="Pfam" id="PF18335">
    <property type="entry name" value="SH3_13"/>
    <property type="match status" value="1"/>
</dbReference>
<dbReference type="InterPro" id="IPR003583">
    <property type="entry name" value="Hlx-hairpin-Hlx_DNA-bd_motif"/>
</dbReference>
<dbReference type="InterPro" id="IPR055446">
    <property type="entry name" value="RecD2_N_OB"/>
</dbReference>
<evidence type="ECO:0000313" key="6">
    <source>
        <dbReference type="Proteomes" id="UP000252355"/>
    </source>
</evidence>
<keyword evidence="2" id="KW-0067">ATP-binding</keyword>
<feature type="domain" description="AAA+ ATPase" evidence="4">
    <location>
        <begin position="385"/>
        <end position="533"/>
    </location>
</feature>
<dbReference type="GO" id="GO:0003677">
    <property type="term" value="F:DNA binding"/>
    <property type="evidence" value="ECO:0007669"/>
    <property type="project" value="InterPro"/>
</dbReference>
<accession>A0A367ZRI9</accession>
<reference evidence="5 6" key="1">
    <citation type="submission" date="2018-05" db="EMBL/GenBank/DDBJ databases">
        <title>A metagenomic window into the 2 km-deep terrestrial subsurface aquifer revealed taxonomically and functionally diverse microbial community comprising novel uncultured bacterial lineages.</title>
        <authorList>
            <person name="Kadnikov V.V."/>
            <person name="Mardanov A.V."/>
            <person name="Beletsky A.V."/>
            <person name="Banks D."/>
            <person name="Pimenov N.V."/>
            <person name="Frank Y.A."/>
            <person name="Karnachuk O.V."/>
            <person name="Ravin N.V."/>
        </authorList>
    </citation>
    <scope>NUCLEOTIDE SEQUENCE [LARGE SCALE GENOMIC DNA]</scope>
    <source>
        <strain evidence="5">BY5</strain>
    </source>
</reference>